<dbReference type="Gene3D" id="3.40.50.720">
    <property type="entry name" value="NAD(P)-binding Rossmann-like Domain"/>
    <property type="match status" value="2"/>
</dbReference>
<dbReference type="Pfam" id="PF03721">
    <property type="entry name" value="UDPG_MGDP_dh_N"/>
    <property type="match status" value="1"/>
</dbReference>
<dbReference type="EMBL" id="JAQOUE010000001">
    <property type="protein sequence ID" value="MDT7041520.1"/>
    <property type="molecule type" value="Genomic_DNA"/>
</dbReference>
<feature type="domain" description="UDP-glucose/GDP-mannose dehydrogenase C-terminal" evidence="4">
    <location>
        <begin position="326"/>
        <end position="421"/>
    </location>
</feature>
<dbReference type="RefSeq" id="WP_313831872.1">
    <property type="nucleotide sequence ID" value="NZ_JAQOUE010000001.1"/>
</dbReference>
<dbReference type="SUPFAM" id="SSF48179">
    <property type="entry name" value="6-phosphogluconate dehydrogenase C-terminal domain-like"/>
    <property type="match status" value="1"/>
</dbReference>
<dbReference type="Pfam" id="PF00984">
    <property type="entry name" value="UDPG_MGDP_dh"/>
    <property type="match status" value="1"/>
</dbReference>
<reference evidence="5 6" key="1">
    <citation type="journal article" date="2023" name="ISME J.">
        <title>Cultivation and genomic characterization of novel and ubiquitous marine nitrite-oxidizing bacteria from the Nitrospirales.</title>
        <authorList>
            <person name="Mueller A.J."/>
            <person name="Daebeler A."/>
            <person name="Herbold C.W."/>
            <person name="Kirkegaard R.H."/>
            <person name="Daims H."/>
        </authorList>
    </citation>
    <scope>NUCLEOTIDE SEQUENCE [LARGE SCALE GENOMIC DNA]</scope>
    <source>
        <strain evidence="5 6">EB</strain>
    </source>
</reference>
<name>A0ABU3K535_9BACT</name>
<comment type="caution">
    <text evidence="5">The sequence shown here is derived from an EMBL/GenBank/DDBJ whole genome shotgun (WGS) entry which is preliminary data.</text>
</comment>
<sequence length="433" mass="47619">MLLKKIQDHTSVVGVIGLGYVGLPLAVLQAKNGYKVIGIDESEDKVDRVNQGHNYILDVKNEELTQAVESGLLVATTDFGRLKECDVVLICVPTPLTLNKEPDITAIVKVTQHIAHQSHPHMLVVLESTTYPGTTEEVIIPALTKGGLELGETLFVAFSPERVDPGNKAFKTHNTFKLVGGATPACLEVARSFYEQSIEKVFPVSSPRAAEMTKVFENVFRSVNIALVNELAVLCDRMGINVYEVIDAAATKNFGFMAFYPGPGVGGHCIPLDPYYLAWKSKEYDLHTRFIELAGEINENMPYYVMGKLQRILNEKKKCLNGAKILVLGVTYKADIEDPRESPATKVMELLQKEGACLSYADPFTPSLVIDGKQYKAVDLTADELAQCDCALILTAHSAFNYDMIVQQASLVFDTRYGTRNIQAPSKNVVLLS</sequence>
<gene>
    <name evidence="5" type="ORF">PPG34_04110</name>
</gene>
<dbReference type="InterPro" id="IPR028359">
    <property type="entry name" value="UDP_ManNAc/GlcNAc_DH"/>
</dbReference>
<dbReference type="SUPFAM" id="SSF51735">
    <property type="entry name" value="NAD(P)-binding Rossmann-fold domains"/>
    <property type="match status" value="1"/>
</dbReference>
<dbReference type="PIRSF" id="PIRSF000124">
    <property type="entry name" value="UDPglc_GDPman_dh"/>
    <property type="match status" value="1"/>
</dbReference>
<dbReference type="PANTHER" id="PTHR43491:SF1">
    <property type="entry name" value="UDP-N-ACETYL-D-MANNOSAMINE DEHYDROGENASE"/>
    <property type="match status" value="1"/>
</dbReference>
<dbReference type="SMART" id="SM00984">
    <property type="entry name" value="UDPG_MGDP_dh_C"/>
    <property type="match status" value="1"/>
</dbReference>
<evidence type="ECO:0000313" key="5">
    <source>
        <dbReference type="EMBL" id="MDT7041520.1"/>
    </source>
</evidence>
<dbReference type="InterPro" id="IPR017476">
    <property type="entry name" value="UDP-Glc/GDP-Man"/>
</dbReference>
<dbReference type="InterPro" id="IPR014027">
    <property type="entry name" value="UDP-Glc/GDP-Man_DH_C"/>
</dbReference>
<evidence type="ECO:0000313" key="6">
    <source>
        <dbReference type="Proteomes" id="UP001250932"/>
    </source>
</evidence>
<dbReference type="NCBIfam" id="TIGR03026">
    <property type="entry name" value="NDP-sugDHase"/>
    <property type="match status" value="1"/>
</dbReference>
<keyword evidence="2" id="KW-0520">NAD</keyword>
<keyword evidence="6" id="KW-1185">Reference proteome</keyword>
<protein>
    <submittedName>
        <fullName evidence="5">Nucleotide sugar dehydrogenase</fullName>
    </submittedName>
</protein>
<dbReference type="PIRSF" id="PIRSF500136">
    <property type="entry name" value="UDP_ManNAc_DH"/>
    <property type="match status" value="1"/>
</dbReference>
<organism evidence="5 6">
    <name type="scientific">Candidatus Nitronereus thalassa</name>
    <dbReference type="NCBI Taxonomy" id="3020898"/>
    <lineage>
        <taxon>Bacteria</taxon>
        <taxon>Pseudomonadati</taxon>
        <taxon>Nitrospirota</taxon>
        <taxon>Nitrospiria</taxon>
        <taxon>Nitrospirales</taxon>
        <taxon>Nitrospiraceae</taxon>
        <taxon>Candidatus Nitronereus</taxon>
    </lineage>
</organism>
<keyword evidence="1" id="KW-0560">Oxidoreductase</keyword>
<dbReference type="InterPro" id="IPR014026">
    <property type="entry name" value="UDP-Glc/GDP-Man_DH_dimer"/>
</dbReference>
<proteinExistence type="inferred from homology"/>
<dbReference type="SUPFAM" id="SSF52413">
    <property type="entry name" value="UDP-glucose/GDP-mannose dehydrogenase C-terminal domain"/>
    <property type="match status" value="1"/>
</dbReference>
<dbReference type="PANTHER" id="PTHR43491">
    <property type="entry name" value="UDP-N-ACETYL-D-MANNOSAMINE DEHYDROGENASE"/>
    <property type="match status" value="1"/>
</dbReference>
<evidence type="ECO:0000256" key="1">
    <source>
        <dbReference type="ARBA" id="ARBA00023002"/>
    </source>
</evidence>
<dbReference type="InterPro" id="IPR001732">
    <property type="entry name" value="UDP-Glc/GDP-Man_DH_N"/>
</dbReference>
<comment type="similarity">
    <text evidence="3">Belongs to the UDP-glucose/GDP-mannose dehydrogenase family.</text>
</comment>
<dbReference type="Proteomes" id="UP001250932">
    <property type="component" value="Unassembled WGS sequence"/>
</dbReference>
<dbReference type="InterPro" id="IPR036220">
    <property type="entry name" value="UDP-Glc/GDP-Man_DH_C_sf"/>
</dbReference>
<dbReference type="Pfam" id="PF03720">
    <property type="entry name" value="UDPG_MGDP_dh_C"/>
    <property type="match status" value="1"/>
</dbReference>
<dbReference type="InterPro" id="IPR008927">
    <property type="entry name" value="6-PGluconate_DH-like_C_sf"/>
</dbReference>
<accession>A0ABU3K535</accession>
<evidence type="ECO:0000256" key="2">
    <source>
        <dbReference type="ARBA" id="ARBA00023027"/>
    </source>
</evidence>
<evidence type="ECO:0000256" key="3">
    <source>
        <dbReference type="PIRNR" id="PIRNR000124"/>
    </source>
</evidence>
<dbReference type="InterPro" id="IPR036291">
    <property type="entry name" value="NAD(P)-bd_dom_sf"/>
</dbReference>
<evidence type="ECO:0000259" key="4">
    <source>
        <dbReference type="SMART" id="SM00984"/>
    </source>
</evidence>